<protein>
    <submittedName>
        <fullName evidence="5">Dehydrogenase</fullName>
    </submittedName>
</protein>
<dbReference type="RefSeq" id="WP_202896458.1">
    <property type="nucleotide sequence ID" value="NZ_BAABJL010000197.1"/>
</dbReference>
<dbReference type="Pfam" id="PF22725">
    <property type="entry name" value="GFO_IDH_MocA_C3"/>
    <property type="match status" value="1"/>
</dbReference>
<dbReference type="InterPro" id="IPR051317">
    <property type="entry name" value="Gfo/Idh/MocA_oxidoreduct"/>
</dbReference>
<dbReference type="InterPro" id="IPR000683">
    <property type="entry name" value="Gfo/Idh/MocA-like_OxRdtase_N"/>
</dbReference>
<dbReference type="SUPFAM" id="SSF51735">
    <property type="entry name" value="NAD(P)-binding Rossmann-fold domains"/>
    <property type="match status" value="1"/>
</dbReference>
<dbReference type="InterPro" id="IPR055170">
    <property type="entry name" value="GFO_IDH_MocA-like_dom"/>
</dbReference>
<dbReference type="Gene3D" id="3.30.360.10">
    <property type="entry name" value="Dihydrodipicolinate Reductase, domain 2"/>
    <property type="match status" value="1"/>
</dbReference>
<dbReference type="SUPFAM" id="SSF55347">
    <property type="entry name" value="Glyceraldehyde-3-phosphate dehydrogenase-like, C-terminal domain"/>
    <property type="match status" value="1"/>
</dbReference>
<dbReference type="PANTHER" id="PTHR43708:SF5">
    <property type="entry name" value="CONSERVED EXPRESSED OXIDOREDUCTASE (EUROFUNG)-RELATED"/>
    <property type="match status" value="1"/>
</dbReference>
<comment type="similarity">
    <text evidence="1">Belongs to the Gfo/Idh/MocA family.</text>
</comment>
<feature type="domain" description="Gfo/Idh/MocA-like oxidoreductase N-terminal" evidence="3">
    <location>
        <begin position="2"/>
        <end position="105"/>
    </location>
</feature>
<sequence>MHLPSLASFEDVDLVGACDLDAERLATVADRYDIRDRYSGYRAMVEEVGPDGVYAVGQPHLMYDVWTWCLQQGVNLYIEKPLGLSWHQAQMLAHLASERAVITQVSLQRRTSPLLVAMRDACVARGPVTHAVCEFYKCDQRAFVSPRDRMLDDGVHAIDTLRWICGGEVVGVESHCRRVGAPDINWFTATLHFDNGSTGILLASWASGRRIFRVEMHSEGICADADPEGQARLFADGNTEGTTYDTRTVAGSDELHVYGGFRRKNREFVDSLLAGAELTSSPFGDALKTMEVAEQILAQAVLRRS</sequence>
<dbReference type="GO" id="GO:0016491">
    <property type="term" value="F:oxidoreductase activity"/>
    <property type="evidence" value="ECO:0007669"/>
    <property type="project" value="UniProtKB-KW"/>
</dbReference>
<evidence type="ECO:0000313" key="6">
    <source>
        <dbReference type="Proteomes" id="UP000638648"/>
    </source>
</evidence>
<evidence type="ECO:0000313" key="5">
    <source>
        <dbReference type="EMBL" id="MBE1607429.1"/>
    </source>
</evidence>
<evidence type="ECO:0000256" key="2">
    <source>
        <dbReference type="ARBA" id="ARBA00023002"/>
    </source>
</evidence>
<feature type="domain" description="GFO/IDH/MocA-like oxidoreductase" evidence="4">
    <location>
        <begin position="150"/>
        <end position="215"/>
    </location>
</feature>
<name>A0A927RAB9_9ACTN</name>
<keyword evidence="2" id="KW-0560">Oxidoreductase</keyword>
<accession>A0A927RAB9</accession>
<dbReference type="EMBL" id="JADBEM010000001">
    <property type="protein sequence ID" value="MBE1607429.1"/>
    <property type="molecule type" value="Genomic_DNA"/>
</dbReference>
<comment type="caution">
    <text evidence="5">The sequence shown here is derived from an EMBL/GenBank/DDBJ whole genome shotgun (WGS) entry which is preliminary data.</text>
</comment>
<dbReference type="GO" id="GO:0000166">
    <property type="term" value="F:nucleotide binding"/>
    <property type="evidence" value="ECO:0007669"/>
    <property type="project" value="InterPro"/>
</dbReference>
<dbReference type="InterPro" id="IPR036291">
    <property type="entry name" value="NAD(P)-bd_dom_sf"/>
</dbReference>
<organism evidence="5 6">
    <name type="scientific">Actinopolymorpha pittospori</name>
    <dbReference type="NCBI Taxonomy" id="648752"/>
    <lineage>
        <taxon>Bacteria</taxon>
        <taxon>Bacillati</taxon>
        <taxon>Actinomycetota</taxon>
        <taxon>Actinomycetes</taxon>
        <taxon>Propionibacteriales</taxon>
        <taxon>Actinopolymorphaceae</taxon>
        <taxon>Actinopolymorpha</taxon>
    </lineage>
</organism>
<evidence type="ECO:0000259" key="3">
    <source>
        <dbReference type="Pfam" id="PF01408"/>
    </source>
</evidence>
<reference evidence="5" key="1">
    <citation type="submission" date="2020-10" db="EMBL/GenBank/DDBJ databases">
        <title>Sequencing the genomes of 1000 actinobacteria strains.</title>
        <authorList>
            <person name="Klenk H.-P."/>
        </authorList>
    </citation>
    <scope>NUCLEOTIDE SEQUENCE</scope>
    <source>
        <strain evidence="5">DSM 45354</strain>
    </source>
</reference>
<dbReference type="AlphaFoldDB" id="A0A927RAB9"/>
<dbReference type="Gene3D" id="3.40.50.720">
    <property type="entry name" value="NAD(P)-binding Rossmann-like Domain"/>
    <property type="match status" value="1"/>
</dbReference>
<dbReference type="Pfam" id="PF01408">
    <property type="entry name" value="GFO_IDH_MocA"/>
    <property type="match status" value="1"/>
</dbReference>
<proteinExistence type="inferred from homology"/>
<gene>
    <name evidence="5" type="ORF">HEB94_004277</name>
</gene>
<keyword evidence="6" id="KW-1185">Reference proteome</keyword>
<evidence type="ECO:0000256" key="1">
    <source>
        <dbReference type="ARBA" id="ARBA00010928"/>
    </source>
</evidence>
<dbReference type="PANTHER" id="PTHR43708">
    <property type="entry name" value="CONSERVED EXPRESSED OXIDOREDUCTASE (EUROFUNG)"/>
    <property type="match status" value="1"/>
</dbReference>
<dbReference type="Proteomes" id="UP000638648">
    <property type="component" value="Unassembled WGS sequence"/>
</dbReference>
<evidence type="ECO:0000259" key="4">
    <source>
        <dbReference type="Pfam" id="PF22725"/>
    </source>
</evidence>